<dbReference type="PANTHER" id="PTHR10884:SF14">
    <property type="entry name" value="NADH DEHYDROGENASE [UBIQUINONE] IRON-SULFUR PROTEIN 3, MITOCHONDRIAL"/>
    <property type="match status" value="1"/>
</dbReference>
<comment type="function">
    <text evidence="3">NDH-1 shuttles electrons from NADH, via FMN and iron-sulfur (Fe-S) centers, to quinones in the respiratory chain. The immediate electron acceptor for the enzyme in this species is believed to be a menaquinone. Couples the redox reaction to proton translocation (for every two electrons transferred, four hydrogen ions are translocated across the cytoplasmic membrane), and thus conserves the redox energy in a proton gradient.</text>
</comment>
<keyword evidence="3 4" id="KW-1278">Translocase</keyword>
<comment type="subunit">
    <text evidence="3">NDH-1 is composed of 14 different subunits. Subunits NuoB, C, D, E, F, and G constitute the peripheral sector of the complex.</text>
</comment>
<dbReference type="Proteomes" id="UP001589619">
    <property type="component" value="Unassembled WGS sequence"/>
</dbReference>
<feature type="compositionally biased region" description="Basic and acidic residues" evidence="6">
    <location>
        <begin position="1"/>
        <end position="11"/>
    </location>
</feature>
<dbReference type="EMBL" id="JBHMAG010000024">
    <property type="protein sequence ID" value="MFB9756536.1"/>
    <property type="molecule type" value="Genomic_DNA"/>
</dbReference>
<comment type="caution">
    <text evidence="8">The sequence shown here is derived from an EMBL/GenBank/DDBJ whole genome shotgun (WGS) entry which is preliminary data.</text>
</comment>
<evidence type="ECO:0000313" key="8">
    <source>
        <dbReference type="EMBL" id="MFB9756536.1"/>
    </source>
</evidence>
<dbReference type="GO" id="GO:0050136">
    <property type="term" value="F:NADH dehydrogenase (quinone) (non-electrogenic) activity"/>
    <property type="evidence" value="ECO:0007669"/>
    <property type="project" value="UniProtKB-EC"/>
</dbReference>
<dbReference type="InterPro" id="IPR020396">
    <property type="entry name" value="NADH_UbQ_OxRdtase_CS"/>
</dbReference>
<dbReference type="InterPro" id="IPR037232">
    <property type="entry name" value="NADH_quin_OxRdtase_su_C/D-like"/>
</dbReference>
<proteinExistence type="inferred from homology"/>
<accession>A0ABV5W812</accession>
<dbReference type="NCBIfam" id="TIGR01961">
    <property type="entry name" value="NuoC_fam"/>
    <property type="match status" value="1"/>
</dbReference>
<keyword evidence="9" id="KW-1185">Reference proteome</keyword>
<gene>
    <name evidence="3" type="primary">nuoC</name>
    <name evidence="8" type="ORF">ACFFNY_33585</name>
</gene>
<organism evidence="8 9">
    <name type="scientific">Paenibacillus hodogayensis</name>
    <dbReference type="NCBI Taxonomy" id="279208"/>
    <lineage>
        <taxon>Bacteria</taxon>
        <taxon>Bacillati</taxon>
        <taxon>Bacillota</taxon>
        <taxon>Bacilli</taxon>
        <taxon>Bacillales</taxon>
        <taxon>Paenibacillaceae</taxon>
        <taxon>Paenibacillus</taxon>
    </lineage>
</organism>
<feature type="domain" description="NADH:ubiquinone oxidoreductase 30kDa subunit" evidence="7">
    <location>
        <begin position="135"/>
        <end position="250"/>
    </location>
</feature>
<keyword evidence="3" id="KW-0472">Membrane</keyword>
<evidence type="ECO:0000313" key="9">
    <source>
        <dbReference type="Proteomes" id="UP001589619"/>
    </source>
</evidence>
<dbReference type="RefSeq" id="WP_344916522.1">
    <property type="nucleotide sequence ID" value="NZ_BAAAYO010000020.1"/>
</dbReference>
<dbReference type="SUPFAM" id="SSF143243">
    <property type="entry name" value="Nqo5-like"/>
    <property type="match status" value="1"/>
</dbReference>
<sequence length="255" mass="28462">MSDENEDRKQESVTTSTSGELKKVPEEDGEALSAAKPERKPRATAAEAVSDGQGPTDEEKEAKAKAAAEARAARAAARAQKTGEDAGGEPPAPKPPSPNQPRLDRIVQLIKEQVGEDAIVGSFINERDRDLPTLEIQSGRWLDVARFVRTHEELDLSYLSNLSGVDYETHMETVYYIVSLNKNHSYCFKVKTNREEPSIPSVTPVWATANWNEREVYDLLGIDFPGHPDLRRIMMPDDWVGHPLRKDYEPIDPEV</sequence>
<evidence type="ECO:0000256" key="1">
    <source>
        <dbReference type="ARBA" id="ARBA00007569"/>
    </source>
</evidence>
<keyword evidence="8" id="KW-0560">Oxidoreductase</keyword>
<evidence type="ECO:0000256" key="5">
    <source>
        <dbReference type="RuleBase" id="RU003582"/>
    </source>
</evidence>
<evidence type="ECO:0000256" key="2">
    <source>
        <dbReference type="ARBA" id="ARBA00022448"/>
    </source>
</evidence>
<dbReference type="EC" id="7.1.1.-" evidence="3"/>
<dbReference type="HAMAP" id="MF_01357">
    <property type="entry name" value="NDH1_NuoC"/>
    <property type="match status" value="1"/>
</dbReference>
<protein>
    <recommendedName>
        <fullName evidence="3">NADH-quinone oxidoreductase subunit C</fullName>
        <ecNumber evidence="3">7.1.1.-</ecNumber>
    </recommendedName>
    <alternativeName>
        <fullName evidence="3">NADH dehydrogenase I subunit C</fullName>
    </alternativeName>
    <alternativeName>
        <fullName evidence="3">NDH-1 subunit C</fullName>
    </alternativeName>
</protein>
<dbReference type="Gene3D" id="3.30.460.80">
    <property type="entry name" value="NADH:ubiquinone oxidoreductase, 30kDa subunit"/>
    <property type="match status" value="1"/>
</dbReference>
<keyword evidence="3 5" id="KW-0874">Quinone</keyword>
<name>A0ABV5W812_9BACL</name>
<feature type="compositionally biased region" description="Pro residues" evidence="6">
    <location>
        <begin position="90"/>
        <end position="99"/>
    </location>
</feature>
<dbReference type="Pfam" id="PF00329">
    <property type="entry name" value="Complex1_30kDa"/>
    <property type="match status" value="1"/>
</dbReference>
<feature type="compositionally biased region" description="Basic and acidic residues" evidence="6">
    <location>
        <begin position="60"/>
        <end position="72"/>
    </location>
</feature>
<comment type="catalytic activity">
    <reaction evidence="3 5">
        <text>a quinone + NADH + 5 H(+)(in) = a quinol + NAD(+) + 4 H(+)(out)</text>
        <dbReference type="Rhea" id="RHEA:57888"/>
        <dbReference type="ChEBI" id="CHEBI:15378"/>
        <dbReference type="ChEBI" id="CHEBI:24646"/>
        <dbReference type="ChEBI" id="CHEBI:57540"/>
        <dbReference type="ChEBI" id="CHEBI:57945"/>
        <dbReference type="ChEBI" id="CHEBI:132124"/>
    </reaction>
</comment>
<feature type="region of interest" description="Disordered" evidence="6">
    <location>
        <begin position="1"/>
        <end position="102"/>
    </location>
</feature>
<evidence type="ECO:0000259" key="7">
    <source>
        <dbReference type="Pfam" id="PF00329"/>
    </source>
</evidence>
<keyword evidence="2 3" id="KW-0813">Transport</keyword>
<dbReference type="PROSITE" id="PS00542">
    <property type="entry name" value="COMPLEX1_30K"/>
    <property type="match status" value="1"/>
</dbReference>
<comment type="subcellular location">
    <subcellularLocation>
        <location evidence="3">Cell membrane</location>
        <topology evidence="3">Peripheral membrane protein</topology>
        <orientation evidence="3">Cytoplasmic side</orientation>
    </subcellularLocation>
</comment>
<keyword evidence="3" id="KW-1003">Cell membrane</keyword>
<keyword evidence="3 4" id="KW-0520">NAD</keyword>
<comment type="similarity">
    <text evidence="1 3 4">Belongs to the complex I 30 kDa subunit family.</text>
</comment>
<evidence type="ECO:0000256" key="6">
    <source>
        <dbReference type="SAM" id="MobiDB-lite"/>
    </source>
</evidence>
<reference evidence="8 9" key="1">
    <citation type="submission" date="2024-09" db="EMBL/GenBank/DDBJ databases">
        <authorList>
            <person name="Sun Q."/>
            <person name="Mori K."/>
        </authorList>
    </citation>
    <scope>NUCLEOTIDE SEQUENCE [LARGE SCALE GENOMIC DNA]</scope>
    <source>
        <strain evidence="8 9">JCM 12520</strain>
    </source>
</reference>
<dbReference type="PANTHER" id="PTHR10884">
    <property type="entry name" value="NADH DEHYDROGENASE UBIQUINONE IRON-SULFUR PROTEIN 3"/>
    <property type="match status" value="1"/>
</dbReference>
<evidence type="ECO:0000256" key="4">
    <source>
        <dbReference type="RuleBase" id="RU003456"/>
    </source>
</evidence>
<dbReference type="InterPro" id="IPR001268">
    <property type="entry name" value="NADH_UbQ_OxRdtase_30kDa_su"/>
</dbReference>
<evidence type="ECO:0000256" key="3">
    <source>
        <dbReference type="HAMAP-Rule" id="MF_01357"/>
    </source>
</evidence>
<dbReference type="InterPro" id="IPR010218">
    <property type="entry name" value="NADH_DH_suC"/>
</dbReference>